<dbReference type="InterPro" id="IPR023213">
    <property type="entry name" value="CAT-like_dom_sf"/>
</dbReference>
<feature type="domain" description="Carrier" evidence="3">
    <location>
        <begin position="993"/>
        <end position="1068"/>
    </location>
</feature>
<dbReference type="Gene3D" id="3.40.50.980">
    <property type="match status" value="2"/>
</dbReference>
<dbReference type="Gene3D" id="3.30.300.30">
    <property type="match status" value="1"/>
</dbReference>
<dbReference type="CDD" id="cd12116">
    <property type="entry name" value="A_NRPS_Ta1_like"/>
    <property type="match status" value="1"/>
</dbReference>
<dbReference type="InterPro" id="IPR010071">
    <property type="entry name" value="AA_adenyl_dom"/>
</dbReference>
<dbReference type="InterPro" id="IPR025110">
    <property type="entry name" value="AMP-bd_C"/>
</dbReference>
<sequence length="1337" mass="146741">MVQISTVVAPAKSVSEAPAFDPFAGPEMVRVVPITESQAEIWTACVVGGDDASRAYNESVSLRLTGVLDRVALRQALAQLVRRHEALRSAFSADGQYMCVFRELPIELSFQNIAHHTAAEQAELVAAYVRQDARHLFNLLHGPLLRAGLLQLAPTAYELVLTAHHIICDGWSLGILLQELGQLYSANVQGLFPDLPAAPLFSDYADEQLLFNRSAAYQAVESYWLGQYTDAVPAVTLPADAPRPAVRTYKSSRADYPLAPDVVAGLKALGQRHGCSFVTTLLATFEVWLHRQTGQQDLVVGLPTAGQSLLEKQNLIGHCVNLLPLRSRPTPTARFTDYLQQRKTALFDAYEQQQLTFGGLLKKLSLPRNPGRIPLVPVMFNVDMGMANGVQFQGLTYTLHSNPREYEAFELFLNISGTEQALVLEWSYNTTLFEVATIARMMTEFEELARAIVQNPAMRLGKPVSTTTVSDAAYRQLNATAQPYPGEATLFQLIAAQARATPRQTAIRFGATEMSYAALLRRAEQVAGYLTARGVGIGDVVGLAVERSPELLVALLAIMRCGATYVPLDVAYPSERLAFMLTDSAAAFVLTAGSVTLDFQTPATVLRLEDAGTSLMPLPTLHLTSDALLYILYTSGSTGRPKGVAVTHRNVVNFLRSMQQQPGITAADTLLALTTISFDIAGLELFLPLISGATILLADTETARDGRALLQLMQTASVTLMQATPATWRMVLEAGWEQPLPLTALCGGEALLPELATRLAGKCQAVWNMYGPTETTIWSSVQQVTGTEEVITIGKPIANTQFYVLDEQQQVVPAGEVGELCIAGHGVARGYWRRPDLTAERFLPNPFGATPDALLYRTGDLGRLLPSGELQCLGRLDQQVKIRGYRIELGEIEQLLLSCPDVQAAAVLAQGSRPGDERLVAYLVPKDAQGSLRASAAQLATWKQLLAARLPAYMVPDAYVTLPALPLTLNSKVDRKALALLAPESPGLPAPTAPRTAMEQRIADIWKTCLGMDQVDIFADFFALGGHSLLAVRVMACIEKEIGQRLPLATLFEHSTIEKLARLLEHDSQFITWDSLVPIKPQGSKTPLYLVHGAGLNVLLYQAMSRYMDPEQPIYGLQACGLNGEEKPLETIEDIAAHYVNSIEKTNPNGPYALAGYSFGGIIAYEMARQLLARGKQVQFLGLFDTYAHEGEIPASQAARVVRTLKLFTMKWLYFLVLLKNSPRTTIRYKVMSLRDSWQKLTKRKQEETKAAAAVGSANNRAYYAYKLTPENIKIDLFRVKEKTHYMEDFEFLGWKPYAQQGIRIHEVESDHNYLFSPPHDKSLAATLQAALDNSIK</sequence>
<dbReference type="Pfam" id="PF00975">
    <property type="entry name" value="Thioesterase"/>
    <property type="match status" value="1"/>
</dbReference>
<dbReference type="PANTHER" id="PTHR45527">
    <property type="entry name" value="NONRIBOSOMAL PEPTIDE SYNTHETASE"/>
    <property type="match status" value="1"/>
</dbReference>
<dbReference type="InterPro" id="IPR045851">
    <property type="entry name" value="AMP-bd_C_sf"/>
</dbReference>
<dbReference type="PROSITE" id="PS50075">
    <property type="entry name" value="CARRIER"/>
    <property type="match status" value="1"/>
</dbReference>
<keyword evidence="5" id="KW-1185">Reference proteome</keyword>
<dbReference type="InterPro" id="IPR020806">
    <property type="entry name" value="PKS_PP-bd"/>
</dbReference>
<dbReference type="InterPro" id="IPR036736">
    <property type="entry name" value="ACP-like_sf"/>
</dbReference>
<dbReference type="PANTHER" id="PTHR45527:SF1">
    <property type="entry name" value="FATTY ACID SYNTHASE"/>
    <property type="match status" value="1"/>
</dbReference>
<evidence type="ECO:0000313" key="5">
    <source>
        <dbReference type="Proteomes" id="UP000622017"/>
    </source>
</evidence>
<dbReference type="NCBIfam" id="TIGR01733">
    <property type="entry name" value="AA-adenyl-dom"/>
    <property type="match status" value="1"/>
</dbReference>
<dbReference type="Pfam" id="PF00668">
    <property type="entry name" value="Condensation"/>
    <property type="match status" value="1"/>
</dbReference>
<dbReference type="SUPFAM" id="SSF52777">
    <property type="entry name" value="CoA-dependent acyltransferases"/>
    <property type="match status" value="2"/>
</dbReference>
<dbReference type="InterPro" id="IPR020802">
    <property type="entry name" value="TesA-like"/>
</dbReference>
<dbReference type="RefSeq" id="WP_187320349.1">
    <property type="nucleotide sequence ID" value="NZ_JACSCY010000011.1"/>
</dbReference>
<evidence type="ECO:0000256" key="2">
    <source>
        <dbReference type="ARBA" id="ARBA00022553"/>
    </source>
</evidence>
<gene>
    <name evidence="4" type="ORF">H8B15_14290</name>
</gene>
<dbReference type="SMART" id="SM00823">
    <property type="entry name" value="PKS_PP"/>
    <property type="match status" value="1"/>
</dbReference>
<dbReference type="InterPro" id="IPR029058">
    <property type="entry name" value="AB_hydrolase_fold"/>
</dbReference>
<dbReference type="InterPro" id="IPR009081">
    <property type="entry name" value="PP-bd_ACP"/>
</dbReference>
<dbReference type="Gene3D" id="1.10.1200.10">
    <property type="entry name" value="ACP-like"/>
    <property type="match status" value="1"/>
</dbReference>
<dbReference type="Gene3D" id="2.30.38.10">
    <property type="entry name" value="Luciferase, Domain 3"/>
    <property type="match status" value="1"/>
</dbReference>
<comment type="caution">
    <text evidence="4">The sequence shown here is derived from an EMBL/GenBank/DDBJ whole genome shotgun (WGS) entry which is preliminary data.</text>
</comment>
<keyword evidence="1" id="KW-0596">Phosphopantetheine</keyword>
<dbReference type="Gene3D" id="3.40.50.1820">
    <property type="entry name" value="alpha/beta hydrolase"/>
    <property type="match status" value="1"/>
</dbReference>
<evidence type="ECO:0000313" key="4">
    <source>
        <dbReference type="EMBL" id="MBC6612094.1"/>
    </source>
</evidence>
<dbReference type="PROSITE" id="PS00455">
    <property type="entry name" value="AMP_BINDING"/>
    <property type="match status" value="1"/>
</dbReference>
<accession>A0ABR7MLX8</accession>
<reference evidence="4 5" key="1">
    <citation type="submission" date="2020-08" db="EMBL/GenBank/DDBJ databases">
        <title>Hymenobacter sp.</title>
        <authorList>
            <person name="Kim M.K."/>
        </authorList>
    </citation>
    <scope>NUCLEOTIDE SEQUENCE [LARGE SCALE GENOMIC DNA]</scope>
    <source>
        <strain evidence="4 5">BT507</strain>
    </source>
</reference>
<dbReference type="Pfam" id="PF13193">
    <property type="entry name" value="AMP-binding_C"/>
    <property type="match status" value="1"/>
</dbReference>
<proteinExistence type="predicted"/>
<evidence type="ECO:0000259" key="3">
    <source>
        <dbReference type="PROSITE" id="PS50075"/>
    </source>
</evidence>
<organism evidence="4 5">
    <name type="scientific">Hymenobacter citatus</name>
    <dbReference type="NCBI Taxonomy" id="2763506"/>
    <lineage>
        <taxon>Bacteria</taxon>
        <taxon>Pseudomonadati</taxon>
        <taxon>Bacteroidota</taxon>
        <taxon>Cytophagia</taxon>
        <taxon>Cytophagales</taxon>
        <taxon>Hymenobacteraceae</taxon>
        <taxon>Hymenobacter</taxon>
    </lineage>
</organism>
<dbReference type="InterPro" id="IPR001031">
    <property type="entry name" value="Thioesterase"/>
</dbReference>
<dbReference type="InterPro" id="IPR000873">
    <property type="entry name" value="AMP-dep_synth/lig_dom"/>
</dbReference>
<dbReference type="InterPro" id="IPR020845">
    <property type="entry name" value="AMP-binding_CS"/>
</dbReference>
<dbReference type="Pfam" id="PF00501">
    <property type="entry name" value="AMP-binding"/>
    <property type="match status" value="1"/>
</dbReference>
<dbReference type="SUPFAM" id="SSF53474">
    <property type="entry name" value="alpha/beta-Hydrolases"/>
    <property type="match status" value="1"/>
</dbReference>
<protein>
    <submittedName>
        <fullName evidence="4">Amino acid adenylation domain-containing protein</fullName>
    </submittedName>
</protein>
<evidence type="ECO:0000256" key="1">
    <source>
        <dbReference type="ARBA" id="ARBA00022450"/>
    </source>
</evidence>
<name>A0ABR7MLX8_9BACT</name>
<dbReference type="InterPro" id="IPR001242">
    <property type="entry name" value="Condensation_dom"/>
</dbReference>
<dbReference type="Gene3D" id="3.30.559.10">
    <property type="entry name" value="Chloramphenicol acetyltransferase-like domain"/>
    <property type="match status" value="1"/>
</dbReference>
<dbReference type="Gene3D" id="3.30.559.30">
    <property type="entry name" value="Nonribosomal peptide synthetase, condensation domain"/>
    <property type="match status" value="1"/>
</dbReference>
<dbReference type="Proteomes" id="UP000622017">
    <property type="component" value="Unassembled WGS sequence"/>
</dbReference>
<dbReference type="Pfam" id="PF00550">
    <property type="entry name" value="PP-binding"/>
    <property type="match status" value="1"/>
</dbReference>
<dbReference type="SMART" id="SM00824">
    <property type="entry name" value="PKS_TE"/>
    <property type="match status" value="1"/>
</dbReference>
<keyword evidence="2" id="KW-0597">Phosphoprotein</keyword>
<dbReference type="SUPFAM" id="SSF47336">
    <property type="entry name" value="ACP-like"/>
    <property type="match status" value="1"/>
</dbReference>
<dbReference type="CDD" id="cd19531">
    <property type="entry name" value="LCL_NRPS-like"/>
    <property type="match status" value="1"/>
</dbReference>
<dbReference type="EMBL" id="JACSCY010000011">
    <property type="protein sequence ID" value="MBC6612094.1"/>
    <property type="molecule type" value="Genomic_DNA"/>
</dbReference>
<dbReference type="SUPFAM" id="SSF56801">
    <property type="entry name" value="Acetyl-CoA synthetase-like"/>
    <property type="match status" value="1"/>
</dbReference>